<evidence type="ECO:0000256" key="3">
    <source>
        <dbReference type="ARBA" id="ARBA00022691"/>
    </source>
</evidence>
<evidence type="ECO:0000259" key="7">
    <source>
        <dbReference type="PROSITE" id="PS51918"/>
    </source>
</evidence>
<reference evidence="8" key="1">
    <citation type="submission" date="2019-01" db="EMBL/GenBank/DDBJ databases">
        <authorList>
            <consortium name="Genoscope - CEA"/>
            <person name="William W."/>
        </authorList>
    </citation>
    <scope>NUCLEOTIDE SEQUENCE</scope>
    <source>
        <strain evidence="8">CR-1</strain>
    </source>
</reference>
<dbReference type="GO" id="GO:0051539">
    <property type="term" value="F:4 iron, 4 sulfur cluster binding"/>
    <property type="evidence" value="ECO:0007669"/>
    <property type="project" value="UniProtKB-KW"/>
</dbReference>
<evidence type="ECO:0000256" key="4">
    <source>
        <dbReference type="ARBA" id="ARBA00022723"/>
    </source>
</evidence>
<dbReference type="PANTHER" id="PTHR43787:SF11">
    <property type="entry name" value="UPF0026 PROTEIN SLR1464"/>
    <property type="match status" value="1"/>
</dbReference>
<dbReference type="Pfam" id="PF04055">
    <property type="entry name" value="Radical_SAM"/>
    <property type="match status" value="1"/>
</dbReference>
<protein>
    <recommendedName>
        <fullName evidence="7">Radical SAM core domain-containing protein</fullName>
    </recommendedName>
</protein>
<feature type="domain" description="Radical SAM core" evidence="7">
    <location>
        <begin position="14"/>
        <end position="249"/>
    </location>
</feature>
<evidence type="ECO:0000256" key="6">
    <source>
        <dbReference type="ARBA" id="ARBA00023014"/>
    </source>
</evidence>
<dbReference type="InterPro" id="IPR013785">
    <property type="entry name" value="Aldolase_TIM"/>
</dbReference>
<dbReference type="InterPro" id="IPR007197">
    <property type="entry name" value="rSAM"/>
</dbReference>
<dbReference type="PROSITE" id="PS51918">
    <property type="entry name" value="RADICAL_SAM"/>
    <property type="match status" value="1"/>
</dbReference>
<dbReference type="PANTHER" id="PTHR43787">
    <property type="entry name" value="FEMO COFACTOR BIOSYNTHESIS PROTEIN NIFB-RELATED"/>
    <property type="match status" value="1"/>
</dbReference>
<dbReference type="EMBL" id="CAACVI010000002">
    <property type="protein sequence ID" value="VEN72983.1"/>
    <property type="molecule type" value="Genomic_DNA"/>
</dbReference>
<keyword evidence="6" id="KW-0411">Iron-sulfur</keyword>
<dbReference type="InterPro" id="IPR040084">
    <property type="entry name" value="GTPase_Obg"/>
</dbReference>
<dbReference type="SUPFAM" id="SSF102114">
    <property type="entry name" value="Radical SAM enzymes"/>
    <property type="match status" value="1"/>
</dbReference>
<dbReference type="GO" id="GO:0003824">
    <property type="term" value="F:catalytic activity"/>
    <property type="evidence" value="ECO:0007669"/>
    <property type="project" value="InterPro"/>
</dbReference>
<dbReference type="InterPro" id="IPR058240">
    <property type="entry name" value="rSAM_sf"/>
</dbReference>
<keyword evidence="3" id="KW-0949">S-adenosyl-L-methionine</keyword>
<evidence type="ECO:0000256" key="2">
    <source>
        <dbReference type="ARBA" id="ARBA00022485"/>
    </source>
</evidence>
<dbReference type="SFLD" id="SFLDS00029">
    <property type="entry name" value="Radical_SAM"/>
    <property type="match status" value="1"/>
</dbReference>
<dbReference type="GO" id="GO:0046872">
    <property type="term" value="F:metal ion binding"/>
    <property type="evidence" value="ECO:0007669"/>
    <property type="project" value="UniProtKB-KW"/>
</dbReference>
<keyword evidence="2" id="KW-0004">4Fe-4S</keyword>
<accession>A0A484HCJ0</accession>
<keyword evidence="5" id="KW-0408">Iron</keyword>
<proteinExistence type="predicted"/>
<keyword evidence="4" id="KW-0479">Metal-binding</keyword>
<dbReference type="InterPro" id="IPR036390">
    <property type="entry name" value="WH_DNA-bd_sf"/>
</dbReference>
<dbReference type="SUPFAM" id="SSF46785">
    <property type="entry name" value="Winged helix' DNA-binding domain"/>
    <property type="match status" value="1"/>
</dbReference>
<dbReference type="CDD" id="cd01335">
    <property type="entry name" value="Radical_SAM"/>
    <property type="match status" value="1"/>
</dbReference>
<dbReference type="AlphaFoldDB" id="A0A484HCJ0"/>
<evidence type="ECO:0000313" key="8">
    <source>
        <dbReference type="EMBL" id="VEN72983.1"/>
    </source>
</evidence>
<gene>
    <name evidence="8" type="ORF">EPICR_100025</name>
</gene>
<sequence>MDKKTKTHIYGPVPSRRLGRSLGVDVVPFKVCSYDCVYCQLGSRGKPILEKRPYIAADEILSQLSKKLKEGAAADVITIAGSGEPTLNSEIGALIRGIKKMTDIPLVVLTNGSMLSDKAVRQSLMEADVTAPSLDAHSPGVFKEINRPHPALDFEAVLGGLSDFRKEYKGRIWLEIFVLEGINDTPADAEKFRPHIRRIRPDKIHINTAARPPAEAFAKKASQKSLEDFRKILGEGAEIIASFREKGRARAGKDLGPDILNMLARRPCTAADMADGLNAHISEVLKYLEPLVEARRAVREFRGKEAYYRPAREK</sequence>
<comment type="cofactor">
    <cofactor evidence="1">
        <name>[4Fe-4S] cluster</name>
        <dbReference type="ChEBI" id="CHEBI:49883"/>
    </cofactor>
</comment>
<evidence type="ECO:0000256" key="1">
    <source>
        <dbReference type="ARBA" id="ARBA00001966"/>
    </source>
</evidence>
<organism evidence="8">
    <name type="scientific">uncultured Desulfobacteraceae bacterium</name>
    <dbReference type="NCBI Taxonomy" id="218296"/>
    <lineage>
        <taxon>Bacteria</taxon>
        <taxon>Pseudomonadati</taxon>
        <taxon>Thermodesulfobacteriota</taxon>
        <taxon>Desulfobacteria</taxon>
        <taxon>Desulfobacterales</taxon>
        <taxon>Desulfobacteraceae</taxon>
        <taxon>environmental samples</taxon>
    </lineage>
</organism>
<evidence type="ECO:0000256" key="5">
    <source>
        <dbReference type="ARBA" id="ARBA00023004"/>
    </source>
</evidence>
<dbReference type="Gene3D" id="3.20.20.70">
    <property type="entry name" value="Aldolase class I"/>
    <property type="match status" value="1"/>
</dbReference>
<name>A0A484HCJ0_9BACT</name>
<dbReference type="SFLD" id="SFLDG01083">
    <property type="entry name" value="Uncharacterised_Radical_SAM_Su"/>
    <property type="match status" value="1"/>
</dbReference>